<evidence type="ECO:0000256" key="2">
    <source>
        <dbReference type="ARBA" id="ARBA00023002"/>
    </source>
</evidence>
<dbReference type="Gene3D" id="3.20.20.30">
    <property type="entry name" value="Luciferase-like domain"/>
    <property type="match status" value="1"/>
</dbReference>
<dbReference type="Pfam" id="PF00296">
    <property type="entry name" value="Bac_luciferase"/>
    <property type="match status" value="1"/>
</dbReference>
<evidence type="ECO:0000256" key="3">
    <source>
        <dbReference type="ARBA" id="ARBA00023033"/>
    </source>
</evidence>
<evidence type="ECO:0000259" key="4">
    <source>
        <dbReference type="Pfam" id="PF00296"/>
    </source>
</evidence>
<dbReference type="InterPro" id="IPR036661">
    <property type="entry name" value="Luciferase-like_sf"/>
</dbReference>
<dbReference type="InterPro" id="IPR050766">
    <property type="entry name" value="Bact_Lucif_Oxidored"/>
</dbReference>
<gene>
    <name evidence="5" type="ORF">METZ01_LOCUS447742</name>
</gene>
<keyword evidence="2" id="KW-0560">Oxidoreductase</keyword>
<accession>A0A382ZJM2</accession>
<sequence length="220" mass="24442">MRLGMFMQPVHDPKRDLSQVLEEDRQTVIMADKLGYHEFWIGEHTAATSEPITDPMVFLATLLGETKQIKMGPGVYCLPHHHPSRIAGQAALFDHLSKGRFQMGIGNGTLSSDVELFEVGGDTDRGAMVRESIEHILAIWAGEPPYTREGEFWNVKIEDTGRADYGVGHFIKPYQQPHPPIAISIMSPNSGSARLAGEQGWIPISGAAFLHPRYTASHWQ</sequence>
<evidence type="ECO:0000256" key="1">
    <source>
        <dbReference type="ARBA" id="ARBA00022630"/>
    </source>
</evidence>
<keyword evidence="1" id="KW-0285">Flavoprotein</keyword>
<feature type="domain" description="Luciferase-like" evidence="4">
    <location>
        <begin position="1"/>
        <end position="200"/>
    </location>
</feature>
<dbReference type="AlphaFoldDB" id="A0A382ZJM2"/>
<dbReference type="SUPFAM" id="SSF51679">
    <property type="entry name" value="Bacterial luciferase-like"/>
    <property type="match status" value="1"/>
</dbReference>
<dbReference type="GO" id="GO:0004497">
    <property type="term" value="F:monooxygenase activity"/>
    <property type="evidence" value="ECO:0007669"/>
    <property type="project" value="UniProtKB-KW"/>
</dbReference>
<feature type="non-terminal residue" evidence="5">
    <location>
        <position position="220"/>
    </location>
</feature>
<proteinExistence type="predicted"/>
<dbReference type="GO" id="GO:0016705">
    <property type="term" value="F:oxidoreductase activity, acting on paired donors, with incorporation or reduction of molecular oxygen"/>
    <property type="evidence" value="ECO:0007669"/>
    <property type="project" value="InterPro"/>
</dbReference>
<keyword evidence="3" id="KW-0503">Monooxygenase</keyword>
<dbReference type="EMBL" id="UINC01183915">
    <property type="protein sequence ID" value="SVD94888.1"/>
    <property type="molecule type" value="Genomic_DNA"/>
</dbReference>
<protein>
    <recommendedName>
        <fullName evidence="4">Luciferase-like domain-containing protein</fullName>
    </recommendedName>
</protein>
<dbReference type="PANTHER" id="PTHR30137">
    <property type="entry name" value="LUCIFERASE-LIKE MONOOXYGENASE"/>
    <property type="match status" value="1"/>
</dbReference>
<organism evidence="5">
    <name type="scientific">marine metagenome</name>
    <dbReference type="NCBI Taxonomy" id="408172"/>
    <lineage>
        <taxon>unclassified sequences</taxon>
        <taxon>metagenomes</taxon>
        <taxon>ecological metagenomes</taxon>
    </lineage>
</organism>
<name>A0A382ZJM2_9ZZZZ</name>
<evidence type="ECO:0000313" key="5">
    <source>
        <dbReference type="EMBL" id="SVD94888.1"/>
    </source>
</evidence>
<dbReference type="PANTHER" id="PTHR30137:SF16">
    <property type="entry name" value="BLL0895 PROTEIN"/>
    <property type="match status" value="1"/>
</dbReference>
<reference evidence="5" key="1">
    <citation type="submission" date="2018-05" db="EMBL/GenBank/DDBJ databases">
        <authorList>
            <person name="Lanie J.A."/>
            <person name="Ng W.-L."/>
            <person name="Kazmierczak K.M."/>
            <person name="Andrzejewski T.M."/>
            <person name="Davidsen T.M."/>
            <person name="Wayne K.J."/>
            <person name="Tettelin H."/>
            <person name="Glass J.I."/>
            <person name="Rusch D."/>
            <person name="Podicherti R."/>
            <person name="Tsui H.-C.T."/>
            <person name="Winkler M.E."/>
        </authorList>
    </citation>
    <scope>NUCLEOTIDE SEQUENCE</scope>
</reference>
<dbReference type="GO" id="GO:0005829">
    <property type="term" value="C:cytosol"/>
    <property type="evidence" value="ECO:0007669"/>
    <property type="project" value="TreeGrafter"/>
</dbReference>
<dbReference type="InterPro" id="IPR011251">
    <property type="entry name" value="Luciferase-like_dom"/>
</dbReference>